<evidence type="ECO:0000313" key="4">
    <source>
        <dbReference type="Proteomes" id="UP001439008"/>
    </source>
</evidence>
<keyword evidence="4" id="KW-1185">Reference proteome</keyword>
<dbReference type="PROSITE" id="PS50238">
    <property type="entry name" value="RHOGAP"/>
    <property type="match status" value="1"/>
</dbReference>
<dbReference type="Gene3D" id="1.10.555.10">
    <property type="entry name" value="Rho GTPase activation protein"/>
    <property type="match status" value="1"/>
</dbReference>
<accession>A0ABV2AK90</accession>
<evidence type="ECO:0000259" key="2">
    <source>
        <dbReference type="PROSITE" id="PS50238"/>
    </source>
</evidence>
<sequence length="332" mass="38605">MRGKNDDSTTSECMRAYSIATESFNSYYKNYSDNFLPKAHKMYTAIENERKKLIEEALFKFPELFKAFNRNNENALQKQIVEKEESEESPTKTEKQSNKKDASTNDPFLYKLTEVLIDKDWHILQLKKKHNDIFDTTIECLLKFDQNKGKTVPIELTTVCEFVREHGKETEGIFRISALSKTTSRVKQLIKTKKYDLPEETDVHACACFIKQFLQQLPESVVNIRAAKKCYAIGEKHLNGANVDDCIKDFEQILKDIYPENIPTLEYVSKFLNEISLSKEKNRMNHENLGIIFAPTLLAMSEKTMEDISTKIRRGKFFMIFVIACANKIEWK</sequence>
<feature type="region of interest" description="Disordered" evidence="1">
    <location>
        <begin position="80"/>
        <end position="102"/>
    </location>
</feature>
<dbReference type="PANTHER" id="PTHR45808:SF2">
    <property type="entry name" value="RHO GTPASE-ACTIVATING PROTEIN 68F"/>
    <property type="match status" value="1"/>
</dbReference>
<dbReference type="InterPro" id="IPR008936">
    <property type="entry name" value="Rho_GTPase_activation_prot"/>
</dbReference>
<feature type="domain" description="Rho-GAP" evidence="2">
    <location>
        <begin position="136"/>
        <end position="330"/>
    </location>
</feature>
<gene>
    <name evidence="3" type="primary">FAM13A</name>
    <name evidence="3" type="ORF">MHBO_001809</name>
</gene>
<evidence type="ECO:0000256" key="1">
    <source>
        <dbReference type="SAM" id="MobiDB-lite"/>
    </source>
</evidence>
<dbReference type="EMBL" id="JBDODL010000509">
    <property type="protein sequence ID" value="MES1920090.1"/>
    <property type="molecule type" value="Genomic_DNA"/>
</dbReference>
<feature type="compositionally biased region" description="Basic and acidic residues" evidence="1">
    <location>
        <begin position="89"/>
        <end position="102"/>
    </location>
</feature>
<protein>
    <submittedName>
        <fullName evidence="3">Protein fam13a</fullName>
    </submittedName>
</protein>
<dbReference type="Proteomes" id="UP001439008">
    <property type="component" value="Unassembled WGS sequence"/>
</dbReference>
<evidence type="ECO:0000313" key="3">
    <source>
        <dbReference type="EMBL" id="MES1920090.1"/>
    </source>
</evidence>
<reference evidence="3 4" key="1">
    <citation type="journal article" date="2024" name="BMC Biol.">
        <title>Comparative genomics of Ascetosporea gives new insight into the evolutionary basis for animal parasitism in Rhizaria.</title>
        <authorList>
            <person name="Hiltunen Thoren M."/>
            <person name="Onut-Brannstrom I."/>
            <person name="Alfjorden A."/>
            <person name="Peckova H."/>
            <person name="Swords F."/>
            <person name="Hooper C."/>
            <person name="Holzer A.S."/>
            <person name="Bass D."/>
            <person name="Burki F."/>
        </authorList>
    </citation>
    <scope>NUCLEOTIDE SEQUENCE [LARGE SCALE GENOMIC DNA]</scope>
    <source>
        <strain evidence="3">20-A016</strain>
    </source>
</reference>
<dbReference type="CDD" id="cd00159">
    <property type="entry name" value="RhoGAP"/>
    <property type="match status" value="1"/>
</dbReference>
<dbReference type="SUPFAM" id="SSF48350">
    <property type="entry name" value="GTPase activation domain, GAP"/>
    <property type="match status" value="1"/>
</dbReference>
<dbReference type="InterPro" id="IPR000198">
    <property type="entry name" value="RhoGAP_dom"/>
</dbReference>
<dbReference type="Pfam" id="PF00620">
    <property type="entry name" value="RhoGAP"/>
    <property type="match status" value="1"/>
</dbReference>
<dbReference type="PANTHER" id="PTHR45808">
    <property type="entry name" value="RHO GTPASE-ACTIVATING PROTEIN 68F"/>
    <property type="match status" value="1"/>
</dbReference>
<name>A0ABV2AK90_9EUKA</name>
<organism evidence="3 4">
    <name type="scientific">Bonamia ostreae</name>
    <dbReference type="NCBI Taxonomy" id="126728"/>
    <lineage>
        <taxon>Eukaryota</taxon>
        <taxon>Sar</taxon>
        <taxon>Rhizaria</taxon>
        <taxon>Endomyxa</taxon>
        <taxon>Ascetosporea</taxon>
        <taxon>Haplosporida</taxon>
        <taxon>Bonamia</taxon>
    </lineage>
</organism>
<comment type="caution">
    <text evidence="3">The sequence shown here is derived from an EMBL/GenBank/DDBJ whole genome shotgun (WGS) entry which is preliminary data.</text>
</comment>
<proteinExistence type="predicted"/>
<dbReference type="SMART" id="SM00324">
    <property type="entry name" value="RhoGAP"/>
    <property type="match status" value="1"/>
</dbReference>